<evidence type="ECO:0000313" key="2">
    <source>
        <dbReference type="Proteomes" id="UP000013487"/>
    </source>
</evidence>
<protein>
    <submittedName>
        <fullName evidence="1">Uncharacterized protein</fullName>
    </submittedName>
</protein>
<dbReference type="AlphaFoldDB" id="A0AAN4HD40"/>
<proteinExistence type="predicted"/>
<dbReference type="EMBL" id="ARXZ02000030">
    <property type="protein sequence ID" value="ERH97529.1"/>
    <property type="molecule type" value="Genomic_DNA"/>
</dbReference>
<sequence length="84" mass="9442">MLSRVVELVGKEMRLQDLDNTLMEFGFSSVFDADIETFLDCGAISWGTVNTELGCYNFYLTVITQHSGDELGETIVKIDKVEEL</sequence>
<organism evidence="1 2">
    <name type="scientific">Bacillus thuringiensis T01-328</name>
    <dbReference type="NCBI Taxonomy" id="1324966"/>
    <lineage>
        <taxon>Bacteria</taxon>
        <taxon>Bacillati</taxon>
        <taxon>Bacillota</taxon>
        <taxon>Bacilli</taxon>
        <taxon>Bacillales</taxon>
        <taxon>Bacillaceae</taxon>
        <taxon>Bacillus</taxon>
        <taxon>Bacillus cereus group</taxon>
    </lineage>
</organism>
<comment type="caution">
    <text evidence="1">The sequence shown here is derived from an EMBL/GenBank/DDBJ whole genome shotgun (WGS) entry which is preliminary data.</text>
</comment>
<evidence type="ECO:0000313" key="1">
    <source>
        <dbReference type="EMBL" id="ERH97529.1"/>
    </source>
</evidence>
<reference evidence="1 2" key="1">
    <citation type="journal article" date="2013" name="Genome Announc.">
        <title>Draft Genome Sequence of Bacillus thuringiensis var. thuringiensis Strain T01-328, a Brazilian Isolate That Produces a Soluble Pesticide Protein, Cry1Ia.</title>
        <authorList>
            <person name="Varani A.M."/>
            <person name="Lemos M.V."/>
            <person name="Fernandes C.C."/>
            <person name="Lemos E.G."/>
            <person name="Alves E.C."/>
            <person name="Desiderio J.A."/>
        </authorList>
    </citation>
    <scope>NUCLEOTIDE SEQUENCE [LARGE SCALE GENOMIC DNA]</scope>
    <source>
        <strain evidence="1 2">T01-328</strain>
    </source>
</reference>
<dbReference type="RefSeq" id="WP_021036213.1">
    <property type="nucleotide sequence ID" value="NZ_ARXZ02000030.1"/>
</dbReference>
<gene>
    <name evidence="1" type="ORF">BTCBT_006374</name>
</gene>
<name>A0AAN4HD40_BACTU</name>
<dbReference type="Proteomes" id="UP000013487">
    <property type="component" value="Unassembled WGS sequence"/>
</dbReference>
<accession>A0AAN4HD40</accession>